<dbReference type="Pfam" id="PF01789">
    <property type="entry name" value="PsbP"/>
    <property type="match status" value="1"/>
</dbReference>
<dbReference type="InterPro" id="IPR002683">
    <property type="entry name" value="PsbP_C"/>
</dbReference>
<dbReference type="AlphaFoldDB" id="A0A328DMV8"/>
<evidence type="ECO:0000256" key="1">
    <source>
        <dbReference type="ARBA" id="ARBA00004334"/>
    </source>
</evidence>
<reference evidence="3 4" key="1">
    <citation type="submission" date="2018-06" db="EMBL/GenBank/DDBJ databases">
        <title>The Genome of Cuscuta australis (Dodder) Provides Insight into the Evolution of Plant Parasitism.</title>
        <authorList>
            <person name="Liu H."/>
        </authorList>
    </citation>
    <scope>NUCLEOTIDE SEQUENCE [LARGE SCALE GENOMIC DNA]</scope>
    <source>
        <strain evidence="4">cv. Yunnan</strain>
        <tissue evidence="3">Vines</tissue>
    </source>
</reference>
<dbReference type="InterPro" id="IPR016123">
    <property type="entry name" value="Mog1/PsbP_a/b/a-sand"/>
</dbReference>
<comment type="caution">
    <text evidence="3">The sequence shown here is derived from an EMBL/GenBank/DDBJ whole genome shotgun (WGS) entry which is preliminary data.</text>
</comment>
<dbReference type="Proteomes" id="UP000249390">
    <property type="component" value="Unassembled WGS sequence"/>
</dbReference>
<dbReference type="SUPFAM" id="SSF55724">
    <property type="entry name" value="Mog1p/PsbP-like"/>
    <property type="match status" value="1"/>
</dbReference>
<dbReference type="PANTHER" id="PTHR31407">
    <property type="match status" value="1"/>
</dbReference>
<dbReference type="PANTHER" id="PTHR31407:SF3">
    <property type="entry name" value="PSBP DOMAIN-CONTAINING PROTEIN 2, CHLOROPLASTIC"/>
    <property type="match status" value="1"/>
</dbReference>
<dbReference type="Gene3D" id="3.40.1000.10">
    <property type="entry name" value="Mog1/PsbP, alpha/beta/alpha sandwich"/>
    <property type="match status" value="1"/>
</dbReference>
<feature type="domain" description="PsbP C-terminal" evidence="2">
    <location>
        <begin position="93"/>
        <end position="248"/>
    </location>
</feature>
<dbReference type="GO" id="GO:0009654">
    <property type="term" value="C:photosystem II oxygen evolving complex"/>
    <property type="evidence" value="ECO:0007669"/>
    <property type="project" value="InterPro"/>
</dbReference>
<dbReference type="NCBIfam" id="NF040946">
    <property type="entry name" value="PSII_PsbP"/>
    <property type="match status" value="1"/>
</dbReference>
<comment type="subcellular location">
    <subcellularLocation>
        <location evidence="1">Plastid</location>
        <location evidence="1">Chloroplast thylakoid membrane</location>
    </subcellularLocation>
</comment>
<keyword evidence="4" id="KW-1185">Reference proteome</keyword>
<evidence type="ECO:0000313" key="4">
    <source>
        <dbReference type="Proteomes" id="UP000249390"/>
    </source>
</evidence>
<name>A0A328DMV8_9ASTE</name>
<organism evidence="3 4">
    <name type="scientific">Cuscuta australis</name>
    <dbReference type="NCBI Taxonomy" id="267555"/>
    <lineage>
        <taxon>Eukaryota</taxon>
        <taxon>Viridiplantae</taxon>
        <taxon>Streptophyta</taxon>
        <taxon>Embryophyta</taxon>
        <taxon>Tracheophyta</taxon>
        <taxon>Spermatophyta</taxon>
        <taxon>Magnoliopsida</taxon>
        <taxon>eudicotyledons</taxon>
        <taxon>Gunneridae</taxon>
        <taxon>Pentapetalae</taxon>
        <taxon>asterids</taxon>
        <taxon>lamiids</taxon>
        <taxon>Solanales</taxon>
        <taxon>Convolvulaceae</taxon>
        <taxon>Cuscuteae</taxon>
        <taxon>Cuscuta</taxon>
        <taxon>Cuscuta subgen. Grammica</taxon>
        <taxon>Cuscuta sect. Cleistogrammica</taxon>
    </lineage>
</organism>
<dbReference type="GO" id="GO:0009535">
    <property type="term" value="C:chloroplast thylakoid membrane"/>
    <property type="evidence" value="ECO:0007669"/>
    <property type="project" value="UniProtKB-SubCell"/>
</dbReference>
<dbReference type="EMBL" id="NQVE01000131">
    <property type="protein sequence ID" value="RAL45541.1"/>
    <property type="molecule type" value="Genomic_DNA"/>
</dbReference>
<gene>
    <name evidence="3" type="ORF">DM860_016033</name>
</gene>
<protein>
    <recommendedName>
        <fullName evidence="2">PsbP C-terminal domain-containing protein</fullName>
    </recommendedName>
</protein>
<accession>A0A328DMV8</accession>
<evidence type="ECO:0000313" key="3">
    <source>
        <dbReference type="EMBL" id="RAL45541.1"/>
    </source>
</evidence>
<evidence type="ECO:0000259" key="2">
    <source>
        <dbReference type="Pfam" id="PF01789"/>
    </source>
</evidence>
<dbReference type="GO" id="GO:0019898">
    <property type="term" value="C:extrinsic component of membrane"/>
    <property type="evidence" value="ECO:0007669"/>
    <property type="project" value="InterPro"/>
</dbReference>
<sequence>MSICRCGFALFNCSQFLKRRIRRSSVHSRPNLNFSPISYLINEETRYSVPISGKEPSPIVLSRRLLTHSVLAAWLLPSCSGAIEGGGREALELERYTHPKDGFTFLRPSSWIQVEKAGAAVLFEENTKQRSNSVGVVVNPVRITSLRQFGSPQFVAEKLIHAERQKESTKEVEMVAVSERWSGKGGIEVYEFEYKIDSSRGGMKRIFAAAFVSSNKLYLLNIAHSDGLENPLAPERRNSLLEVLHSFDIDQHQYPS</sequence>
<dbReference type="GO" id="GO:0015979">
    <property type="term" value="P:photosynthesis"/>
    <property type="evidence" value="ECO:0007669"/>
    <property type="project" value="InterPro"/>
</dbReference>
<proteinExistence type="predicted"/>
<dbReference type="GO" id="GO:0005509">
    <property type="term" value="F:calcium ion binding"/>
    <property type="evidence" value="ECO:0007669"/>
    <property type="project" value="InterPro"/>
</dbReference>